<dbReference type="HOGENOM" id="CLU_2344713_0_0_0"/>
<proteinExistence type="predicted"/>
<protein>
    <submittedName>
        <fullName evidence="1">Uncharacterized protein</fullName>
    </submittedName>
</protein>
<dbReference type="STRING" id="243090.RB468"/>
<dbReference type="AlphaFoldDB" id="Q7UYP1"/>
<evidence type="ECO:0000313" key="2">
    <source>
        <dbReference type="Proteomes" id="UP000001025"/>
    </source>
</evidence>
<dbReference type="EnsemblBacteria" id="CAD71601">
    <property type="protein sequence ID" value="CAD71601"/>
    <property type="gene ID" value="RB468"/>
</dbReference>
<dbReference type="InParanoid" id="Q7UYP1"/>
<evidence type="ECO:0000313" key="1">
    <source>
        <dbReference type="EMBL" id="CAD71601.1"/>
    </source>
</evidence>
<accession>Q7UYP1</accession>
<gene>
    <name evidence="1" type="ordered locus">RB468</name>
</gene>
<dbReference type="EMBL" id="BX294133">
    <property type="protein sequence ID" value="CAD71601.1"/>
    <property type="molecule type" value="Genomic_DNA"/>
</dbReference>
<reference evidence="1 2" key="1">
    <citation type="journal article" date="2003" name="Proc. Natl. Acad. Sci. U.S.A.">
        <title>Complete genome sequence of the marine planctomycete Pirellula sp. strain 1.</title>
        <authorList>
            <person name="Gloeckner F.O."/>
            <person name="Kube M."/>
            <person name="Bauer M."/>
            <person name="Teeling H."/>
            <person name="Lombardot T."/>
            <person name="Ludwig W."/>
            <person name="Gade D."/>
            <person name="Beck A."/>
            <person name="Borzym K."/>
            <person name="Heitmann K."/>
            <person name="Rabus R."/>
            <person name="Schlesner H."/>
            <person name="Amann R."/>
            <person name="Reinhardt R."/>
        </authorList>
    </citation>
    <scope>NUCLEOTIDE SEQUENCE [LARGE SCALE GENOMIC DNA]</scope>
    <source>
        <strain evidence="2">DSM 10527 / NCIMB 13988 / SH1</strain>
    </source>
</reference>
<organism evidence="1 2">
    <name type="scientific">Rhodopirellula baltica (strain DSM 10527 / NCIMB 13988 / SH1)</name>
    <dbReference type="NCBI Taxonomy" id="243090"/>
    <lineage>
        <taxon>Bacteria</taxon>
        <taxon>Pseudomonadati</taxon>
        <taxon>Planctomycetota</taxon>
        <taxon>Planctomycetia</taxon>
        <taxon>Pirellulales</taxon>
        <taxon>Pirellulaceae</taxon>
        <taxon>Rhodopirellula</taxon>
    </lineage>
</organism>
<dbReference type="Proteomes" id="UP000001025">
    <property type="component" value="Chromosome"/>
</dbReference>
<dbReference type="KEGG" id="rba:RB468"/>
<sequence length="97" mass="10844">MCFATSKCSKTQERFIRRSGVDHSANSRQNTRLTLPSKIKIEVSVIRGLSQVLTKEVPDETSFAGDKSRHWRTVGQAIPCRVAPLQSLTPFRLTNAT</sequence>
<keyword evidence="2" id="KW-1185">Reference proteome</keyword>
<name>Q7UYP1_RHOBA</name>